<feature type="non-terminal residue" evidence="1">
    <location>
        <position position="149"/>
    </location>
</feature>
<name>A0A8J9YBV0_9NEOP</name>
<keyword evidence="2" id="KW-1185">Reference proteome</keyword>
<organism evidence="1 2">
    <name type="scientific">Brenthis ino</name>
    <name type="common">lesser marbled fritillary</name>
    <dbReference type="NCBI Taxonomy" id="405034"/>
    <lineage>
        <taxon>Eukaryota</taxon>
        <taxon>Metazoa</taxon>
        <taxon>Ecdysozoa</taxon>
        <taxon>Arthropoda</taxon>
        <taxon>Hexapoda</taxon>
        <taxon>Insecta</taxon>
        <taxon>Pterygota</taxon>
        <taxon>Neoptera</taxon>
        <taxon>Endopterygota</taxon>
        <taxon>Lepidoptera</taxon>
        <taxon>Glossata</taxon>
        <taxon>Ditrysia</taxon>
        <taxon>Papilionoidea</taxon>
        <taxon>Nymphalidae</taxon>
        <taxon>Heliconiinae</taxon>
        <taxon>Argynnini</taxon>
        <taxon>Brenthis</taxon>
    </lineage>
</organism>
<sequence length="149" mass="16759">MVAIIPYIVYPDQDRFVKTSIWKARIKTSMDDTTLRSWKLCRSAVDSTLYEHVAALAHTYAMVVPCADSRLRGEFRRSRPLIYISPPIWVNNCPRSAPPSAAIHLATPNHCSPNVKRSSRSTTSAMMRTTDCGCCQSEILLLRTTLDTN</sequence>
<accession>A0A8J9YBV0</accession>
<protein>
    <submittedName>
        <fullName evidence="1">Uncharacterized protein</fullName>
    </submittedName>
</protein>
<reference evidence="1" key="1">
    <citation type="submission" date="2021-12" db="EMBL/GenBank/DDBJ databases">
        <authorList>
            <person name="Martin H S."/>
        </authorList>
    </citation>
    <scope>NUCLEOTIDE SEQUENCE</scope>
</reference>
<dbReference type="Proteomes" id="UP000838878">
    <property type="component" value="Chromosome 2"/>
</dbReference>
<gene>
    <name evidence="1" type="ORF">BINO364_LOCUS6905</name>
</gene>
<proteinExistence type="predicted"/>
<dbReference type="EMBL" id="OV170222">
    <property type="protein sequence ID" value="CAH0720705.1"/>
    <property type="molecule type" value="Genomic_DNA"/>
</dbReference>
<dbReference type="AlphaFoldDB" id="A0A8J9YBV0"/>
<evidence type="ECO:0000313" key="2">
    <source>
        <dbReference type="Proteomes" id="UP000838878"/>
    </source>
</evidence>
<dbReference type="OrthoDB" id="10464267at2759"/>
<evidence type="ECO:0000313" key="1">
    <source>
        <dbReference type="EMBL" id="CAH0720705.1"/>
    </source>
</evidence>